<dbReference type="OrthoDB" id="432234at2759"/>
<accession>F8PLF0</accession>
<evidence type="ECO:0000313" key="2">
    <source>
        <dbReference type="EMBL" id="EGO02432.1"/>
    </source>
</evidence>
<evidence type="ECO:0000259" key="1">
    <source>
        <dbReference type="Pfam" id="PF20209"/>
    </source>
</evidence>
<dbReference type="STRING" id="936435.F8PLF0"/>
<dbReference type="InterPro" id="IPR046700">
    <property type="entry name" value="DUF6570"/>
</dbReference>
<dbReference type="Proteomes" id="UP000008063">
    <property type="component" value="Unassembled WGS sequence"/>
</dbReference>
<keyword evidence="3" id="KW-1185">Reference proteome</keyword>
<name>F8PLF0_SERL3</name>
<reference evidence="3" key="1">
    <citation type="journal article" date="2011" name="Science">
        <title>The plant cell wall-decomposing machinery underlies the functional diversity of forest fungi.</title>
        <authorList>
            <person name="Eastwood D.C."/>
            <person name="Floudas D."/>
            <person name="Binder M."/>
            <person name="Majcherczyk A."/>
            <person name="Schneider P."/>
            <person name="Aerts A."/>
            <person name="Asiegbu F.O."/>
            <person name="Baker S.E."/>
            <person name="Barry K."/>
            <person name="Bendiksby M."/>
            <person name="Blumentritt M."/>
            <person name="Coutinho P.M."/>
            <person name="Cullen D."/>
            <person name="de Vries R.P."/>
            <person name="Gathman A."/>
            <person name="Goodell B."/>
            <person name="Henrissat B."/>
            <person name="Ihrmark K."/>
            <person name="Kauserud H."/>
            <person name="Kohler A."/>
            <person name="LaButti K."/>
            <person name="Lapidus A."/>
            <person name="Lavin J.L."/>
            <person name="Lee Y.-H."/>
            <person name="Lindquist E."/>
            <person name="Lilly W."/>
            <person name="Lucas S."/>
            <person name="Morin E."/>
            <person name="Murat C."/>
            <person name="Oguiza J.A."/>
            <person name="Park J."/>
            <person name="Pisabarro A.G."/>
            <person name="Riley R."/>
            <person name="Rosling A."/>
            <person name="Salamov A."/>
            <person name="Schmidt O."/>
            <person name="Schmutz J."/>
            <person name="Skrede I."/>
            <person name="Stenlid J."/>
            <person name="Wiebenga A."/>
            <person name="Xie X."/>
            <person name="Kuees U."/>
            <person name="Hibbett D.S."/>
            <person name="Hoffmeister D."/>
            <person name="Hoegberg N."/>
            <person name="Martin F."/>
            <person name="Grigoriev I.V."/>
            <person name="Watkinson S.C."/>
        </authorList>
    </citation>
    <scope>NUCLEOTIDE SEQUENCE [LARGE SCALE GENOMIC DNA]</scope>
    <source>
        <strain evidence="3">strain S7.3</strain>
    </source>
</reference>
<gene>
    <name evidence="2" type="ORF">SERLA73DRAFT_48135</name>
</gene>
<dbReference type="OMA" id="LVENNIW"/>
<organism evidence="3">
    <name type="scientific">Serpula lacrymans var. lacrymans (strain S7.3)</name>
    <name type="common">Dry rot fungus</name>
    <dbReference type="NCBI Taxonomy" id="936435"/>
    <lineage>
        <taxon>Eukaryota</taxon>
        <taxon>Fungi</taxon>
        <taxon>Dikarya</taxon>
        <taxon>Basidiomycota</taxon>
        <taxon>Agaricomycotina</taxon>
        <taxon>Agaricomycetes</taxon>
        <taxon>Agaricomycetidae</taxon>
        <taxon>Boletales</taxon>
        <taxon>Coniophorineae</taxon>
        <taxon>Serpulaceae</taxon>
        <taxon>Serpula</taxon>
    </lineage>
</organism>
<dbReference type="HOGENOM" id="CLU_030626_0_0_1"/>
<sequence length="293" mass="32310">MCQSCHRTLVNDKKQPLDAITNFQHYAISELPFNMADSVACSTMYDLMMFSCTSATKICYLFLNKQDSPAYGSSDALSQKFVHGNVVVFPQDSVHLRNVLPPAHDDLSDAMCTLFVGVATKPCRENIAKLRPVLVSKHRVATMIKFLVENNIWYQNAGVCFSPDNLQDSFTESSNEAVPVAIDICHLPTDRGADTSTAGYMNNESDDSLPFSDDNGSPLMDAVGYSAGDYTPSNFKLVKAEALAHVLDGKKFICMPNGSHFMNNCDPGLLTFLFPHLDPLGIGGFHDPRRHRD</sequence>
<dbReference type="Pfam" id="PF20209">
    <property type="entry name" value="DUF6570"/>
    <property type="match status" value="1"/>
</dbReference>
<dbReference type="AlphaFoldDB" id="F8PLF0"/>
<dbReference type="EMBL" id="GL945476">
    <property type="protein sequence ID" value="EGO02432.1"/>
    <property type="molecule type" value="Genomic_DNA"/>
</dbReference>
<proteinExistence type="predicted"/>
<feature type="domain" description="DUF6570" evidence="1">
    <location>
        <begin position="13"/>
        <end position="167"/>
    </location>
</feature>
<protein>
    <recommendedName>
        <fullName evidence="1">DUF6570 domain-containing protein</fullName>
    </recommendedName>
</protein>
<dbReference type="InParanoid" id="F8PLF0"/>
<evidence type="ECO:0000313" key="3">
    <source>
        <dbReference type="Proteomes" id="UP000008063"/>
    </source>
</evidence>